<organism evidence="1 2">
    <name type="scientific">Penicillium argentinense</name>
    <dbReference type="NCBI Taxonomy" id="1131581"/>
    <lineage>
        <taxon>Eukaryota</taxon>
        <taxon>Fungi</taxon>
        <taxon>Dikarya</taxon>
        <taxon>Ascomycota</taxon>
        <taxon>Pezizomycotina</taxon>
        <taxon>Eurotiomycetes</taxon>
        <taxon>Eurotiomycetidae</taxon>
        <taxon>Eurotiales</taxon>
        <taxon>Aspergillaceae</taxon>
        <taxon>Penicillium</taxon>
    </lineage>
</organism>
<reference evidence="1" key="1">
    <citation type="submission" date="2022-11" db="EMBL/GenBank/DDBJ databases">
        <authorList>
            <person name="Petersen C."/>
        </authorList>
    </citation>
    <scope>NUCLEOTIDE SEQUENCE</scope>
    <source>
        <strain evidence="1">IBT 30761</strain>
    </source>
</reference>
<reference evidence="1" key="2">
    <citation type="journal article" date="2023" name="IMA Fungus">
        <title>Comparative genomic study of the Penicillium genus elucidates a diverse pangenome and 15 lateral gene transfer events.</title>
        <authorList>
            <person name="Petersen C."/>
            <person name="Sorensen T."/>
            <person name="Nielsen M.R."/>
            <person name="Sondergaard T.E."/>
            <person name="Sorensen J.L."/>
            <person name="Fitzpatrick D.A."/>
            <person name="Frisvad J.C."/>
            <person name="Nielsen K.L."/>
        </authorList>
    </citation>
    <scope>NUCLEOTIDE SEQUENCE</scope>
    <source>
        <strain evidence="1">IBT 30761</strain>
    </source>
</reference>
<evidence type="ECO:0000313" key="1">
    <source>
        <dbReference type="EMBL" id="KAJ5095168.1"/>
    </source>
</evidence>
<protein>
    <submittedName>
        <fullName evidence="1">Uncharacterized protein</fullName>
    </submittedName>
</protein>
<dbReference type="RefSeq" id="XP_056473318.1">
    <property type="nucleotide sequence ID" value="XM_056619952.1"/>
</dbReference>
<keyword evidence="2" id="KW-1185">Reference proteome</keyword>
<comment type="caution">
    <text evidence="1">The sequence shown here is derived from an EMBL/GenBank/DDBJ whole genome shotgun (WGS) entry which is preliminary data.</text>
</comment>
<gene>
    <name evidence="1" type="ORF">N7532_007459</name>
</gene>
<sequence>MNFSMQLLKFVIRPFVLKQSMRRMSDYIDTHNPTSSHYKQALEKLRKSAEMTVTLASELQRQFDTTQAATAARLARRNASRRHARITGVISPSQFKEIKRKQYKLSEEADQKRQRQRWKKVLVEIRKYG</sequence>
<evidence type="ECO:0000313" key="2">
    <source>
        <dbReference type="Proteomes" id="UP001149074"/>
    </source>
</evidence>
<proteinExistence type="predicted"/>
<dbReference type="AlphaFoldDB" id="A0A9W9F7T0"/>
<dbReference type="GeneID" id="81358931"/>
<dbReference type="EMBL" id="JAPQKI010000006">
    <property type="protein sequence ID" value="KAJ5095168.1"/>
    <property type="molecule type" value="Genomic_DNA"/>
</dbReference>
<accession>A0A9W9F7T0</accession>
<name>A0A9W9F7T0_9EURO</name>
<dbReference type="Proteomes" id="UP001149074">
    <property type="component" value="Unassembled WGS sequence"/>
</dbReference>